<dbReference type="AlphaFoldDB" id="A0AAU8BCZ0"/>
<sequence length="256" mass="29177">MAYWMGKPTILLPKVIRDYLSEKITVIEVGDDVSVITQPSQRVCFYFSESYDNDTTLLTLLKICQNLSKTLVLFHDSSIPEAYLKSGLVKAHVDITSPHALKKTALAFEHVTSLLEKNGDTQPTVSSVSETQIRKEVNQQQTRPELNTIDAALDYIEKHYNENLREVDVAAHCHLSTQHFSRVFHKKVGRSFRDHVSQLRLEHAKRLLLANEVKQISAIAYQSGFKDVSYFSRFFKKKTGMSPGTFRNFKGILKIS</sequence>
<dbReference type="SMART" id="SM00342">
    <property type="entry name" value="HTH_ARAC"/>
    <property type="match status" value="1"/>
</dbReference>
<evidence type="ECO:0000313" key="5">
    <source>
        <dbReference type="EMBL" id="XCD14563.1"/>
    </source>
</evidence>
<accession>A0AAU8BCZ0</accession>
<evidence type="ECO:0000256" key="1">
    <source>
        <dbReference type="ARBA" id="ARBA00023015"/>
    </source>
</evidence>
<dbReference type="EMBL" id="CP115920">
    <property type="protein sequence ID" value="XCD14563.1"/>
    <property type="molecule type" value="Genomic_DNA"/>
</dbReference>
<dbReference type="KEGG" id="vck:PG915_08015"/>
<name>A0AAU8BCZ0_9VIBR</name>
<evidence type="ECO:0000259" key="4">
    <source>
        <dbReference type="PROSITE" id="PS01124"/>
    </source>
</evidence>
<feature type="domain" description="HTH araC/xylS-type" evidence="4">
    <location>
        <begin position="150"/>
        <end position="249"/>
    </location>
</feature>
<protein>
    <submittedName>
        <fullName evidence="5">Helix-turn-helix domain-containing protein</fullName>
    </submittedName>
</protein>
<keyword evidence="2" id="KW-0238">DNA-binding</keyword>
<keyword evidence="1" id="KW-0805">Transcription regulation</keyword>
<dbReference type="InterPro" id="IPR018060">
    <property type="entry name" value="HTH_AraC"/>
</dbReference>
<dbReference type="PRINTS" id="PR00032">
    <property type="entry name" value="HTHARAC"/>
</dbReference>
<dbReference type="Pfam" id="PF12833">
    <property type="entry name" value="HTH_18"/>
    <property type="match status" value="1"/>
</dbReference>
<dbReference type="PROSITE" id="PS01124">
    <property type="entry name" value="HTH_ARAC_FAMILY_2"/>
    <property type="match status" value="1"/>
</dbReference>
<evidence type="ECO:0000256" key="2">
    <source>
        <dbReference type="ARBA" id="ARBA00023125"/>
    </source>
</evidence>
<evidence type="ECO:0000256" key="3">
    <source>
        <dbReference type="ARBA" id="ARBA00023163"/>
    </source>
</evidence>
<dbReference type="InterPro" id="IPR020449">
    <property type="entry name" value="Tscrpt_reg_AraC-type_HTH"/>
</dbReference>
<gene>
    <name evidence="5" type="ORF">PG915_08015</name>
</gene>
<dbReference type="InterPro" id="IPR009057">
    <property type="entry name" value="Homeodomain-like_sf"/>
</dbReference>
<dbReference type="PANTHER" id="PTHR43280:SF2">
    <property type="entry name" value="HTH-TYPE TRANSCRIPTIONAL REGULATOR EXSA"/>
    <property type="match status" value="1"/>
</dbReference>
<keyword evidence="3" id="KW-0804">Transcription</keyword>
<dbReference type="GO" id="GO:0043565">
    <property type="term" value="F:sequence-specific DNA binding"/>
    <property type="evidence" value="ECO:0007669"/>
    <property type="project" value="InterPro"/>
</dbReference>
<dbReference type="PROSITE" id="PS00041">
    <property type="entry name" value="HTH_ARAC_FAMILY_1"/>
    <property type="match status" value="1"/>
</dbReference>
<dbReference type="GO" id="GO:0003700">
    <property type="term" value="F:DNA-binding transcription factor activity"/>
    <property type="evidence" value="ECO:0007669"/>
    <property type="project" value="InterPro"/>
</dbReference>
<dbReference type="PANTHER" id="PTHR43280">
    <property type="entry name" value="ARAC-FAMILY TRANSCRIPTIONAL REGULATOR"/>
    <property type="match status" value="1"/>
</dbReference>
<dbReference type="Gene3D" id="1.10.10.60">
    <property type="entry name" value="Homeodomain-like"/>
    <property type="match status" value="2"/>
</dbReference>
<proteinExistence type="predicted"/>
<dbReference type="SUPFAM" id="SSF46689">
    <property type="entry name" value="Homeodomain-like"/>
    <property type="match status" value="2"/>
</dbReference>
<dbReference type="RefSeq" id="WP_353496051.1">
    <property type="nucleotide sequence ID" value="NZ_CP115920.1"/>
</dbReference>
<dbReference type="InterPro" id="IPR018062">
    <property type="entry name" value="HTH_AraC-typ_CS"/>
</dbReference>
<reference evidence="5" key="1">
    <citation type="submission" date="2023-01" db="EMBL/GenBank/DDBJ databases">
        <title>Vibrio sp. CB1-14 genome sequencing.</title>
        <authorList>
            <person name="Otstavnykh N."/>
            <person name="Isaeva M."/>
            <person name="Meleshko D."/>
        </authorList>
    </citation>
    <scope>NUCLEOTIDE SEQUENCE</scope>
    <source>
        <strain evidence="5">CB1-14</strain>
    </source>
</reference>
<organism evidence="5">
    <name type="scientific">Vibrio chaetopteri</name>
    <dbReference type="NCBI Taxonomy" id="3016528"/>
    <lineage>
        <taxon>Bacteria</taxon>
        <taxon>Pseudomonadati</taxon>
        <taxon>Pseudomonadota</taxon>
        <taxon>Gammaproteobacteria</taxon>
        <taxon>Vibrionales</taxon>
        <taxon>Vibrionaceae</taxon>
        <taxon>Vibrio</taxon>
    </lineage>
</organism>